<reference evidence="2" key="2">
    <citation type="journal article" date="2021" name="Microorganisms">
        <title>Bacterial Dimethylsulfoniopropionate Biosynthesis in the East China Sea.</title>
        <authorList>
            <person name="Liu J."/>
            <person name="Zhang Y."/>
            <person name="Liu J."/>
            <person name="Zhong H."/>
            <person name="Williams B.T."/>
            <person name="Zheng Y."/>
            <person name="Curson A.R.J."/>
            <person name="Sun C."/>
            <person name="Sun H."/>
            <person name="Song D."/>
            <person name="Wagner Mackenzie B."/>
            <person name="Bermejo Martinez A."/>
            <person name="Todd J.D."/>
            <person name="Zhang X.H."/>
        </authorList>
    </citation>
    <scope>NUCLEOTIDE SEQUENCE</scope>
    <source>
        <strain evidence="2">AESS21</strain>
    </source>
</reference>
<dbReference type="EMBL" id="QTKU01000004">
    <property type="protein sequence ID" value="MBS8261704.1"/>
    <property type="molecule type" value="Genomic_DNA"/>
</dbReference>
<evidence type="ECO:0000256" key="1">
    <source>
        <dbReference type="SAM" id="Phobius"/>
    </source>
</evidence>
<dbReference type="InterPro" id="IPR019253">
    <property type="entry name" value="DUF2244_TM"/>
</dbReference>
<proteinExistence type="predicted"/>
<dbReference type="PIRSF" id="PIRSF032162">
    <property type="entry name" value="UCP032162_imp"/>
    <property type="match status" value="1"/>
</dbReference>
<reference evidence="2" key="1">
    <citation type="submission" date="2018-08" db="EMBL/GenBank/DDBJ databases">
        <authorList>
            <person name="Jin W."/>
            <person name="Wang H."/>
            <person name="Yang Y."/>
            <person name="Li M."/>
            <person name="Liu J."/>
        </authorList>
    </citation>
    <scope>NUCLEOTIDE SEQUENCE</scope>
    <source>
        <strain evidence="2">AESS21</strain>
    </source>
</reference>
<keyword evidence="1" id="KW-0472">Membrane</keyword>
<gene>
    <name evidence="2" type="ORF">DYI23_15865</name>
</gene>
<dbReference type="RefSeq" id="WP_213217086.1">
    <property type="nucleotide sequence ID" value="NZ_QTKU01000004.1"/>
</dbReference>
<dbReference type="InterPro" id="IPR016990">
    <property type="entry name" value="UCP032162_TM"/>
</dbReference>
<accession>A0A944CEQ8</accession>
<dbReference type="Proteomes" id="UP000705379">
    <property type="component" value="Unassembled WGS sequence"/>
</dbReference>
<comment type="caution">
    <text evidence="2">The sequence shown here is derived from an EMBL/GenBank/DDBJ whole genome shotgun (WGS) entry which is preliminary data.</text>
</comment>
<evidence type="ECO:0000313" key="2">
    <source>
        <dbReference type="EMBL" id="MBS8261704.1"/>
    </source>
</evidence>
<sequence>MTADNPKPEPENDAYSTEEPFFSAVLTPYRSLSPRGFMIFMLCVGAVSFISGIAFLAIGAWPVFGFFGLDVLLIWLAFRLNYASAKTYEEVVVSAHEIVVRKVGPGKRHQEFRFNPLWVRMSMTRLEDEGVTRLSLSSRGEHIDIGNFLNPEDRTSFAGAMANALATAKAGGI</sequence>
<organism evidence="2 3">
    <name type="scientific">Roseibium polysiphoniae</name>
    <dbReference type="NCBI Taxonomy" id="2571221"/>
    <lineage>
        <taxon>Bacteria</taxon>
        <taxon>Pseudomonadati</taxon>
        <taxon>Pseudomonadota</taxon>
        <taxon>Alphaproteobacteria</taxon>
        <taxon>Hyphomicrobiales</taxon>
        <taxon>Stappiaceae</taxon>
        <taxon>Roseibium</taxon>
    </lineage>
</organism>
<name>A0A944CEQ8_9HYPH</name>
<evidence type="ECO:0000313" key="3">
    <source>
        <dbReference type="Proteomes" id="UP000705379"/>
    </source>
</evidence>
<dbReference type="Pfam" id="PF10003">
    <property type="entry name" value="DUF2244"/>
    <property type="match status" value="1"/>
</dbReference>
<keyword evidence="1" id="KW-1133">Transmembrane helix</keyword>
<keyword evidence="1" id="KW-0812">Transmembrane</keyword>
<feature type="transmembrane region" description="Helical" evidence="1">
    <location>
        <begin position="37"/>
        <end position="58"/>
    </location>
</feature>
<feature type="transmembrane region" description="Helical" evidence="1">
    <location>
        <begin position="64"/>
        <end position="82"/>
    </location>
</feature>
<dbReference type="AlphaFoldDB" id="A0A944CEQ8"/>
<protein>
    <submittedName>
        <fullName evidence="2">DUF2244 domain-containing protein</fullName>
    </submittedName>
</protein>